<keyword evidence="9" id="KW-0808">Transferase</keyword>
<dbReference type="PANTHER" id="PTHR12708">
    <property type="entry name" value="DNA POLYMERASE EPSILON SUBUNIT B"/>
    <property type="match status" value="1"/>
</dbReference>
<evidence type="ECO:0000313" key="10">
    <source>
        <dbReference type="Proteomes" id="UP001381693"/>
    </source>
</evidence>
<evidence type="ECO:0000313" key="9">
    <source>
        <dbReference type="EMBL" id="KAK7028807.1"/>
    </source>
</evidence>
<keyword evidence="4 6" id="KW-0238">DNA-binding</keyword>
<feature type="domain" description="DNA polymerase alpha/delta/epsilon subunit B" evidence="7">
    <location>
        <begin position="281"/>
        <end position="482"/>
    </location>
</feature>
<organism evidence="9 10">
    <name type="scientific">Halocaridina rubra</name>
    <name type="common">Hawaiian red shrimp</name>
    <dbReference type="NCBI Taxonomy" id="373956"/>
    <lineage>
        <taxon>Eukaryota</taxon>
        <taxon>Metazoa</taxon>
        <taxon>Ecdysozoa</taxon>
        <taxon>Arthropoda</taxon>
        <taxon>Crustacea</taxon>
        <taxon>Multicrustacea</taxon>
        <taxon>Malacostraca</taxon>
        <taxon>Eumalacostraca</taxon>
        <taxon>Eucarida</taxon>
        <taxon>Decapoda</taxon>
        <taxon>Pleocyemata</taxon>
        <taxon>Caridea</taxon>
        <taxon>Atyoidea</taxon>
        <taxon>Atyidae</taxon>
        <taxon>Halocaridina</taxon>
    </lineage>
</organism>
<comment type="subcellular location">
    <subcellularLocation>
        <location evidence="1 6">Nucleus</location>
    </subcellularLocation>
</comment>
<evidence type="ECO:0000259" key="8">
    <source>
        <dbReference type="Pfam" id="PF12213"/>
    </source>
</evidence>
<reference evidence="9 10" key="1">
    <citation type="submission" date="2023-11" db="EMBL/GenBank/DDBJ databases">
        <title>Halocaridina rubra genome assembly.</title>
        <authorList>
            <person name="Smith C."/>
        </authorList>
    </citation>
    <scope>NUCLEOTIDE SEQUENCE [LARGE SCALE GENOMIC DNA]</scope>
    <source>
        <strain evidence="9">EP-1</strain>
        <tissue evidence="9">Whole</tissue>
    </source>
</reference>
<name>A0AAN8WNR1_HALRR</name>
<keyword evidence="5 6" id="KW-0539">Nucleus</keyword>
<gene>
    <name evidence="9" type="primary">POLE2</name>
    <name evidence="9" type="ORF">SK128_010382</name>
</gene>
<dbReference type="GO" id="GO:0006261">
    <property type="term" value="P:DNA-templated DNA replication"/>
    <property type="evidence" value="ECO:0007669"/>
    <property type="project" value="InterPro"/>
</dbReference>
<dbReference type="GO" id="GO:0008622">
    <property type="term" value="C:epsilon DNA polymerase complex"/>
    <property type="evidence" value="ECO:0007669"/>
    <property type="project" value="UniProtKB-UniRule"/>
</dbReference>
<proteinExistence type="inferred from homology"/>
<dbReference type="PANTHER" id="PTHR12708:SF0">
    <property type="entry name" value="DNA POLYMERASE EPSILON SUBUNIT 2"/>
    <property type="match status" value="1"/>
</dbReference>
<dbReference type="AlphaFoldDB" id="A0AAN8WNR1"/>
<dbReference type="Pfam" id="PF12213">
    <property type="entry name" value="Dpoe2NT"/>
    <property type="match status" value="1"/>
</dbReference>
<evidence type="ECO:0000256" key="1">
    <source>
        <dbReference type="ARBA" id="ARBA00004123"/>
    </source>
</evidence>
<keyword evidence="3 6" id="KW-0235">DNA replication</keyword>
<feature type="domain" description="DNA polymerase epsilon subunit B N-terminal" evidence="8">
    <location>
        <begin position="6"/>
        <end position="71"/>
    </location>
</feature>
<dbReference type="GO" id="GO:0042276">
    <property type="term" value="P:error-prone translesion synthesis"/>
    <property type="evidence" value="ECO:0007669"/>
    <property type="project" value="TreeGrafter"/>
</dbReference>
<dbReference type="PIRSF" id="PIRSF000799">
    <property type="entry name" value="DNA_pol_eps_2"/>
    <property type="match status" value="1"/>
</dbReference>
<dbReference type="GO" id="GO:0016779">
    <property type="term" value="F:nucleotidyltransferase activity"/>
    <property type="evidence" value="ECO:0007669"/>
    <property type="project" value="UniProtKB-KW"/>
</dbReference>
<sequence>MTSSKAHVVNVFKMHGLAIRSDGAKYLCELLDPLPKDEHDSWIEKVIEAVQKLPICSTLISKEFIYQAAQEVSISENDDLGALLQIVDIYKVPKLVYNIERNKFVLAPAGVRDFHGGAQDKAALFKDRYTVVYQRTCNHKLFRRQAIDQDDEGHRKISLMKVEFLLGSSSRHDNAVVLGLLTQLCEGKHHLEDDTGAVTLDLASARFHNGLFTYNCFVLVEGWYEDGVLHASAVGLPPPEEPSTTRALLGNINYFGGQGDVCAKNQTRLQQAERENHDAMIVFLSDVWLDKIKVMEKLRVLFSGYANFPPVAFIFCGNFLSTCYTSQQASNLRHAFSALGDLIMEFPTLVDQSRFIFVPGPGDPGPSTIYPRPPLPKYVSEEIRRKVRSVDFVSNPCRILYCTQEIAVLRENIVSKMCRNCVYFPSNADDIPSHFAKTLICQGHFSALPLHVLPVYWGMDHCLSLHPTPDLIITADKGDSFTANYNHAVVTNPGSFSKTNFSFKVYLPATRQVEDSQIGDDND</sequence>
<dbReference type="InterPro" id="IPR007185">
    <property type="entry name" value="DNA_pol_a/d/e_bsu"/>
</dbReference>
<evidence type="ECO:0000256" key="5">
    <source>
        <dbReference type="ARBA" id="ARBA00023242"/>
    </source>
</evidence>
<dbReference type="Gene3D" id="1.10.8.60">
    <property type="match status" value="1"/>
</dbReference>
<dbReference type="Gene3D" id="3.60.21.60">
    <property type="match status" value="1"/>
</dbReference>
<protein>
    <recommendedName>
        <fullName evidence="6">DNA polymerase epsilon subunit</fullName>
    </recommendedName>
    <alternativeName>
        <fullName evidence="6">DNA polymerase II subunit 2</fullName>
    </alternativeName>
</protein>
<dbReference type="InterPro" id="IPR024639">
    <property type="entry name" value="DNA_pol_e_bsu_N"/>
</dbReference>
<dbReference type="Pfam" id="PF04042">
    <property type="entry name" value="DNA_pol_E_B"/>
    <property type="match status" value="1"/>
</dbReference>
<comment type="function">
    <text evidence="6">Participates in DNA repair and in chromosomal DNA replication.</text>
</comment>
<evidence type="ECO:0000256" key="2">
    <source>
        <dbReference type="ARBA" id="ARBA00009560"/>
    </source>
</evidence>
<keyword evidence="10" id="KW-1185">Reference proteome</keyword>
<dbReference type="EMBL" id="JAXCGZ010022650">
    <property type="protein sequence ID" value="KAK7028807.1"/>
    <property type="molecule type" value="Genomic_DNA"/>
</dbReference>
<dbReference type="Proteomes" id="UP001381693">
    <property type="component" value="Unassembled WGS sequence"/>
</dbReference>
<comment type="caution">
    <text evidence="9">The sequence shown here is derived from an EMBL/GenBank/DDBJ whole genome shotgun (WGS) entry which is preliminary data.</text>
</comment>
<comment type="similarity">
    <text evidence="2 6">Belongs to the DNA polymerase epsilon subunit B family.</text>
</comment>
<dbReference type="GO" id="GO:0003677">
    <property type="term" value="F:DNA binding"/>
    <property type="evidence" value="ECO:0007669"/>
    <property type="project" value="UniProtKB-UniRule"/>
</dbReference>
<evidence type="ECO:0000256" key="3">
    <source>
        <dbReference type="ARBA" id="ARBA00022705"/>
    </source>
</evidence>
<accession>A0AAN8WNR1</accession>
<keyword evidence="9" id="KW-0548">Nucleotidyltransferase</keyword>
<evidence type="ECO:0000256" key="4">
    <source>
        <dbReference type="ARBA" id="ARBA00023125"/>
    </source>
</evidence>
<dbReference type="InterPro" id="IPR016266">
    <property type="entry name" value="POLE2"/>
</dbReference>
<evidence type="ECO:0000259" key="7">
    <source>
        <dbReference type="Pfam" id="PF04042"/>
    </source>
</evidence>
<evidence type="ECO:0000256" key="6">
    <source>
        <dbReference type="PIRNR" id="PIRNR000799"/>
    </source>
</evidence>